<dbReference type="AlphaFoldDB" id="A0A7K4MR90"/>
<proteinExistence type="predicted"/>
<comment type="caution">
    <text evidence="1">The sequence shown here is derived from an EMBL/GenBank/DDBJ whole genome shotgun (WGS) entry which is preliminary data.</text>
</comment>
<sequence>MATTDWESLTLGQNKTIQDIAAAAAKASELLDANVKLASTTLKAAGIFLSGILAPYVLLLRVTADTIDDFVKDFKNIGFFVLEVNPDPRIPLPVDADGNPIKILVGGAGVAGLSAAAAALGQAKEFAAWAKEFLGEEDIYLTGAQKAQYEVPVGKSEPEDQLTENANDNTLAARDETTGLYKMTPSQVIATIIAAMDDEKDLRRPQLSKSAEAGAVVMIVGIGDLTKNLPNLKSIIGAFLTFFGGEEKIDKDGKVVAAGGVATGMAKLGTLVSAALGQIEGDVPTITLKVNNVCKTRGTEDDKAILDAVGIPYCTEGVFEVNDFVVGPRVKFGARCMGYVSEIISTEPDEEDDTYSTQELKIGGITELDSIGFRSLSSGAKLQKVAFKEKYKSFVDQNTGKPIKSGPFNDFEYLPNLSATEAKFAKTKVKREKGKTLLTMVGSGENIIEVHSGEAGPHHVIEITTNNTIVGDIPETKVSPAPPPNFKASKLEDLIGDFAVFFMAIDALTDTLRKMADDAGKALQDIIDYLDAKIKELEEINTALQKILALFSIGLPAGGIYTLNIPVAVGGTEYIKSELQGAANAPPDDLDFTMAFMLVGEGTAFGVLQDLLIPS</sequence>
<reference evidence="1 2" key="1">
    <citation type="journal article" date="2019" name="Environ. Microbiol.">
        <title>Genomics insights into ecotype formation of ammonia-oxidizing archaea in the deep ocean.</title>
        <authorList>
            <person name="Wang Y."/>
            <person name="Huang J.M."/>
            <person name="Cui G.J."/>
            <person name="Nunoura T."/>
            <person name="Takaki Y."/>
            <person name="Li W.L."/>
            <person name="Li J."/>
            <person name="Gao Z.M."/>
            <person name="Takai K."/>
            <person name="Zhang A.Q."/>
            <person name="Stepanauskas R."/>
        </authorList>
    </citation>
    <scope>NUCLEOTIDE SEQUENCE [LARGE SCALE GENOMIC DNA]</scope>
    <source>
        <strain evidence="1 2">L15b</strain>
    </source>
</reference>
<dbReference type="EMBL" id="JACASV010000115">
    <property type="protein sequence ID" value="NWJ44110.1"/>
    <property type="molecule type" value="Genomic_DNA"/>
</dbReference>
<gene>
    <name evidence="1" type="ORF">HX837_07935</name>
</gene>
<evidence type="ECO:0000313" key="2">
    <source>
        <dbReference type="Proteomes" id="UP000523105"/>
    </source>
</evidence>
<evidence type="ECO:0000313" key="1">
    <source>
        <dbReference type="EMBL" id="NWJ44110.1"/>
    </source>
</evidence>
<organism evidence="1 2">
    <name type="scientific">Marine Group I thaumarchaeote</name>
    <dbReference type="NCBI Taxonomy" id="2511932"/>
    <lineage>
        <taxon>Archaea</taxon>
        <taxon>Nitrososphaerota</taxon>
        <taxon>Marine Group I</taxon>
    </lineage>
</organism>
<protein>
    <submittedName>
        <fullName evidence="1">Uncharacterized protein</fullName>
    </submittedName>
</protein>
<accession>A0A7K4MR90</accession>
<dbReference type="Proteomes" id="UP000523105">
    <property type="component" value="Unassembled WGS sequence"/>
</dbReference>
<name>A0A7K4MR90_9ARCH</name>